<dbReference type="AlphaFoldDB" id="A0A415E862"/>
<organism evidence="11 12">
    <name type="scientific">Emergencia timonensis</name>
    <dbReference type="NCBI Taxonomy" id="1776384"/>
    <lineage>
        <taxon>Bacteria</taxon>
        <taxon>Bacillati</taxon>
        <taxon>Bacillota</taxon>
        <taxon>Clostridia</taxon>
        <taxon>Peptostreptococcales</taxon>
        <taxon>Anaerovoracaceae</taxon>
        <taxon>Emergencia</taxon>
    </lineage>
</organism>
<keyword evidence="2" id="KW-0645">Protease</keyword>
<evidence type="ECO:0000313" key="11">
    <source>
        <dbReference type="EMBL" id="RHJ89860.1"/>
    </source>
</evidence>
<evidence type="ECO:0000256" key="7">
    <source>
        <dbReference type="SAM" id="Phobius"/>
    </source>
</evidence>
<name>A0A415E862_9FIRM</name>
<dbReference type="InterPro" id="IPR000064">
    <property type="entry name" value="NLP_P60_dom"/>
</dbReference>
<gene>
    <name evidence="11" type="ORF">DW099_04660</name>
</gene>
<evidence type="ECO:0000313" key="12">
    <source>
        <dbReference type="Proteomes" id="UP000284841"/>
    </source>
</evidence>
<comment type="similarity">
    <text evidence="1">Belongs to the peptidase C40 family.</text>
</comment>
<feature type="domain" description="G5" evidence="8">
    <location>
        <begin position="209"/>
        <end position="289"/>
    </location>
</feature>
<dbReference type="InterPro" id="IPR051202">
    <property type="entry name" value="Peptidase_C40"/>
</dbReference>
<evidence type="ECO:0000256" key="2">
    <source>
        <dbReference type="ARBA" id="ARBA00022670"/>
    </source>
</evidence>
<keyword evidence="7" id="KW-0472">Membrane</keyword>
<sequence>MYIKYDNTCETIEKHEKEDSIMTNHFQPGVNTKIKRVFKATASVLLIAVMAFAMLFSSSNDSFAAEGSADELWAITIGDEDVLFVDSEESATQVIEGLKNYYLTQGSTVLDVQFEPQIQIKKVIKTTGDDYAAQSANTTNVEDAVTQLSEGKVEYFVYKTEEGDTLESIAKDKGISVKKLVTLNFGEYDADETIKEGTYLVLYAEVPYVDVTTVEKVTSKKSIDYDTVYKKTSSLKKGTCKVKTKGVKGSKQLVQQVTKVNGETTDSELISSKVVKQPTDKVVLKGTGSVTAKAGVTFDFAEGSEVVEYAKKFVGNPYVYGGTSLTKGADCSGFVYSVYKNFGVNLPRVGQSSVGKAVSYKNVKKGDILIYSGHVAIYAGNGKAVHAVNERLGIRVTSVNYTGSVIAVRRIFD</sequence>
<feature type="domain" description="LysM" evidence="9">
    <location>
        <begin position="156"/>
        <end position="202"/>
    </location>
</feature>
<keyword evidence="7" id="KW-0812">Transmembrane</keyword>
<feature type="domain" description="NlpC/P60" evidence="10">
    <location>
        <begin position="300"/>
        <end position="413"/>
    </location>
</feature>
<dbReference type="PANTHER" id="PTHR47053:SF1">
    <property type="entry name" value="MUREIN DD-ENDOPEPTIDASE MEPH-RELATED"/>
    <property type="match status" value="1"/>
</dbReference>
<dbReference type="PANTHER" id="PTHR47053">
    <property type="entry name" value="MUREIN DD-ENDOPEPTIDASE MEPH-RELATED"/>
    <property type="match status" value="1"/>
</dbReference>
<dbReference type="InterPro" id="IPR018392">
    <property type="entry name" value="LysM"/>
</dbReference>
<keyword evidence="12" id="KW-1185">Reference proteome</keyword>
<keyword evidence="3" id="KW-0732">Signal</keyword>
<evidence type="ECO:0000256" key="5">
    <source>
        <dbReference type="ARBA" id="ARBA00022801"/>
    </source>
</evidence>
<evidence type="ECO:0000256" key="6">
    <source>
        <dbReference type="ARBA" id="ARBA00022807"/>
    </source>
</evidence>
<reference evidence="11 12" key="1">
    <citation type="submission" date="2018-08" db="EMBL/GenBank/DDBJ databases">
        <title>A genome reference for cultivated species of the human gut microbiota.</title>
        <authorList>
            <person name="Zou Y."/>
            <person name="Xue W."/>
            <person name="Luo G."/>
        </authorList>
    </citation>
    <scope>NUCLEOTIDE SEQUENCE [LARGE SCALE GENOMIC DNA]</scope>
    <source>
        <strain evidence="11 12">AM07-24</strain>
    </source>
</reference>
<dbReference type="Gene3D" id="2.20.230.10">
    <property type="entry name" value="Resuscitation-promoting factor rpfb"/>
    <property type="match status" value="1"/>
</dbReference>
<evidence type="ECO:0000259" key="9">
    <source>
        <dbReference type="PROSITE" id="PS51782"/>
    </source>
</evidence>
<dbReference type="InterPro" id="IPR011098">
    <property type="entry name" value="G5_dom"/>
</dbReference>
<dbReference type="PROSITE" id="PS51935">
    <property type="entry name" value="NLPC_P60"/>
    <property type="match status" value="1"/>
</dbReference>
<dbReference type="InterPro" id="IPR036779">
    <property type="entry name" value="LysM_dom_sf"/>
</dbReference>
<dbReference type="Pfam" id="PF01476">
    <property type="entry name" value="LysM"/>
    <property type="match status" value="1"/>
</dbReference>
<feature type="transmembrane region" description="Helical" evidence="7">
    <location>
        <begin position="37"/>
        <end position="56"/>
    </location>
</feature>
<dbReference type="Proteomes" id="UP000284841">
    <property type="component" value="Unassembled WGS sequence"/>
</dbReference>
<dbReference type="Pfam" id="PF07501">
    <property type="entry name" value="G5"/>
    <property type="match status" value="1"/>
</dbReference>
<comment type="caution">
    <text evidence="11">The sequence shown here is derived from an EMBL/GenBank/DDBJ whole genome shotgun (WGS) entry which is preliminary data.</text>
</comment>
<dbReference type="EMBL" id="QRMS01000001">
    <property type="protein sequence ID" value="RHJ89860.1"/>
    <property type="molecule type" value="Genomic_DNA"/>
</dbReference>
<dbReference type="GO" id="GO:0008234">
    <property type="term" value="F:cysteine-type peptidase activity"/>
    <property type="evidence" value="ECO:0007669"/>
    <property type="project" value="UniProtKB-KW"/>
</dbReference>
<dbReference type="Pfam" id="PF00877">
    <property type="entry name" value="NLPC_P60"/>
    <property type="match status" value="1"/>
</dbReference>
<dbReference type="InterPro" id="IPR038765">
    <property type="entry name" value="Papain-like_cys_pep_sf"/>
</dbReference>
<evidence type="ECO:0000256" key="3">
    <source>
        <dbReference type="ARBA" id="ARBA00022729"/>
    </source>
</evidence>
<dbReference type="SUPFAM" id="SSF54106">
    <property type="entry name" value="LysM domain"/>
    <property type="match status" value="1"/>
</dbReference>
<dbReference type="PROSITE" id="PS51782">
    <property type="entry name" value="LYSM"/>
    <property type="match status" value="1"/>
</dbReference>
<keyword evidence="6" id="KW-0788">Thiol protease</keyword>
<accession>A0A415E862</accession>
<keyword evidence="4" id="KW-0677">Repeat</keyword>
<dbReference type="SUPFAM" id="SSF54001">
    <property type="entry name" value="Cysteine proteinases"/>
    <property type="match status" value="1"/>
</dbReference>
<keyword evidence="5" id="KW-0378">Hydrolase</keyword>
<evidence type="ECO:0000259" key="8">
    <source>
        <dbReference type="PROSITE" id="PS51109"/>
    </source>
</evidence>
<evidence type="ECO:0000259" key="10">
    <source>
        <dbReference type="PROSITE" id="PS51935"/>
    </source>
</evidence>
<dbReference type="OrthoDB" id="9808890at2"/>
<evidence type="ECO:0000256" key="4">
    <source>
        <dbReference type="ARBA" id="ARBA00022737"/>
    </source>
</evidence>
<dbReference type="Gene3D" id="3.10.350.10">
    <property type="entry name" value="LysM domain"/>
    <property type="match status" value="1"/>
</dbReference>
<proteinExistence type="inferred from homology"/>
<dbReference type="CDD" id="cd00118">
    <property type="entry name" value="LysM"/>
    <property type="match status" value="1"/>
</dbReference>
<dbReference type="STRING" id="1776384.GCA_900086585_03219"/>
<dbReference type="SMART" id="SM01208">
    <property type="entry name" value="G5"/>
    <property type="match status" value="1"/>
</dbReference>
<dbReference type="Gene3D" id="3.90.1720.10">
    <property type="entry name" value="endopeptidase domain like (from Nostoc punctiforme)"/>
    <property type="match status" value="1"/>
</dbReference>
<dbReference type="PROSITE" id="PS51109">
    <property type="entry name" value="G5"/>
    <property type="match status" value="1"/>
</dbReference>
<keyword evidence="7" id="KW-1133">Transmembrane helix</keyword>
<protein>
    <submittedName>
        <fullName evidence="11">LysM peptidoglycan-binding domain-containing protein</fullName>
    </submittedName>
</protein>
<dbReference type="GO" id="GO:0006508">
    <property type="term" value="P:proteolysis"/>
    <property type="evidence" value="ECO:0007669"/>
    <property type="project" value="UniProtKB-KW"/>
</dbReference>
<evidence type="ECO:0000256" key="1">
    <source>
        <dbReference type="ARBA" id="ARBA00007074"/>
    </source>
</evidence>